<dbReference type="PANTHER" id="PTHR22642:SF2">
    <property type="entry name" value="PROTEIN LONG AFTER FAR-RED 3"/>
    <property type="match status" value="1"/>
</dbReference>
<feature type="domain" description="Amidohydrolase 3" evidence="1">
    <location>
        <begin position="71"/>
        <end position="539"/>
    </location>
</feature>
<organism evidence="2 3">
    <name type="scientific">Flavobacterium hankyongi</name>
    <dbReference type="NCBI Taxonomy" id="1176532"/>
    <lineage>
        <taxon>Bacteria</taxon>
        <taxon>Pseudomonadati</taxon>
        <taxon>Bacteroidota</taxon>
        <taxon>Flavobacteriia</taxon>
        <taxon>Flavobacteriales</taxon>
        <taxon>Flavobacteriaceae</taxon>
        <taxon>Flavobacterium</taxon>
    </lineage>
</organism>
<dbReference type="Gene3D" id="2.30.40.10">
    <property type="entry name" value="Urease, subunit C, domain 1"/>
    <property type="match status" value="1"/>
</dbReference>
<proteinExistence type="predicted"/>
<dbReference type="CDD" id="cd01300">
    <property type="entry name" value="YtcJ_like"/>
    <property type="match status" value="1"/>
</dbReference>
<evidence type="ECO:0000259" key="1">
    <source>
        <dbReference type="Pfam" id="PF07969"/>
    </source>
</evidence>
<evidence type="ECO:0000313" key="3">
    <source>
        <dbReference type="Proteomes" id="UP001500141"/>
    </source>
</evidence>
<dbReference type="PANTHER" id="PTHR22642">
    <property type="entry name" value="IMIDAZOLONEPROPIONASE"/>
    <property type="match status" value="1"/>
</dbReference>
<dbReference type="InterPro" id="IPR013108">
    <property type="entry name" value="Amidohydro_3"/>
</dbReference>
<sequence length="540" mass="60871">MKKKVLIGLFFVAQSILAQKQKADLLITNATIYTVNKDFGKAEAMAIKNGKIIAIGTSTEIQKKYQAPKNIDARDKFLYPGFYDAHAHFYSFGLNLQKVDLRGTKSYQEVLDRVVKFQKERNLDFITGRGWDQNDWTVKEFPTKVELDNLFPNTPVVLTRIDGHALLANSKALELAQITPTTKVSGGEIQLKNGETTGIVVDNPMDLVYNIIPKPSQQTQISALKDAEKVMFDYGLTTINEAGLEKDVIDLIDTLQQRKELKINIYAMVMASQDNVDLYTQLGPYKTDNLNVRSFKFMGDGALGSRGACLHKPYSDRPSHYGALLSSVSDIKKLAKQIAESEYQMNSHAIGDSTNSVLLNIYKDVLKGKTDRRWKIEHAQIMQEKDFDSFSLNIIPSVQPTHATSDMYWAEERVGKERIKHSYAYKKMLDKAGIIALGTDFPIEEVNPMYTFYAAVARKDLKHFPEGGFQSENALSREETLKGMTIWAAYSNFEENEKGSLEVGKWADFTIFDNDLLTEDIDAIPYIKPVNTFAKGVQVK</sequence>
<dbReference type="Proteomes" id="UP001500141">
    <property type="component" value="Unassembled WGS sequence"/>
</dbReference>
<dbReference type="RefSeq" id="WP_264542048.1">
    <property type="nucleotide sequence ID" value="NZ_BAABIP010000015.1"/>
</dbReference>
<dbReference type="InterPro" id="IPR033932">
    <property type="entry name" value="YtcJ-like"/>
</dbReference>
<protein>
    <submittedName>
        <fullName evidence="2">Amidohydrolase</fullName>
    </submittedName>
</protein>
<dbReference type="Gene3D" id="3.20.20.140">
    <property type="entry name" value="Metal-dependent hydrolases"/>
    <property type="match status" value="1"/>
</dbReference>
<reference evidence="3" key="1">
    <citation type="journal article" date="2019" name="Int. J. Syst. Evol. Microbiol.">
        <title>The Global Catalogue of Microorganisms (GCM) 10K type strain sequencing project: providing services to taxonomists for standard genome sequencing and annotation.</title>
        <authorList>
            <consortium name="The Broad Institute Genomics Platform"/>
            <consortium name="The Broad Institute Genome Sequencing Center for Infectious Disease"/>
            <person name="Wu L."/>
            <person name="Ma J."/>
        </authorList>
    </citation>
    <scope>NUCLEOTIDE SEQUENCE [LARGE SCALE GENOMIC DNA]</scope>
    <source>
        <strain evidence="3">JCM 18198</strain>
    </source>
</reference>
<comment type="caution">
    <text evidence="2">The sequence shown here is derived from an EMBL/GenBank/DDBJ whole genome shotgun (WGS) entry which is preliminary data.</text>
</comment>
<dbReference type="InterPro" id="IPR011059">
    <property type="entry name" value="Metal-dep_hydrolase_composite"/>
</dbReference>
<dbReference type="SUPFAM" id="SSF51338">
    <property type="entry name" value="Composite domain of metallo-dependent hydrolases"/>
    <property type="match status" value="1"/>
</dbReference>
<gene>
    <name evidence="2" type="ORF">GCM10023230_17370</name>
</gene>
<dbReference type="SUPFAM" id="SSF51556">
    <property type="entry name" value="Metallo-dependent hydrolases"/>
    <property type="match status" value="1"/>
</dbReference>
<keyword evidence="3" id="KW-1185">Reference proteome</keyword>
<dbReference type="InterPro" id="IPR032466">
    <property type="entry name" value="Metal_Hydrolase"/>
</dbReference>
<dbReference type="Pfam" id="PF07969">
    <property type="entry name" value="Amidohydro_3"/>
    <property type="match status" value="1"/>
</dbReference>
<dbReference type="Gene3D" id="3.10.310.70">
    <property type="match status" value="1"/>
</dbReference>
<evidence type="ECO:0000313" key="2">
    <source>
        <dbReference type="EMBL" id="GAA4768047.1"/>
    </source>
</evidence>
<dbReference type="EMBL" id="BAABIP010000015">
    <property type="protein sequence ID" value="GAA4768047.1"/>
    <property type="molecule type" value="Genomic_DNA"/>
</dbReference>
<name>A0ABP8ZWD7_9FLAO</name>
<accession>A0ABP8ZWD7</accession>